<accession>X1Q8N7</accession>
<reference evidence="1" key="1">
    <citation type="journal article" date="2014" name="Front. Microbiol.">
        <title>High frequency of phylogenetically diverse reductive dehalogenase-homologous genes in deep subseafloor sedimentary metagenomes.</title>
        <authorList>
            <person name="Kawai M."/>
            <person name="Futagami T."/>
            <person name="Toyoda A."/>
            <person name="Takaki Y."/>
            <person name="Nishi S."/>
            <person name="Hori S."/>
            <person name="Arai W."/>
            <person name="Tsubouchi T."/>
            <person name="Morono Y."/>
            <person name="Uchiyama I."/>
            <person name="Ito T."/>
            <person name="Fujiyama A."/>
            <person name="Inagaki F."/>
            <person name="Takami H."/>
        </authorList>
    </citation>
    <scope>NUCLEOTIDE SEQUENCE</scope>
    <source>
        <strain evidence="1">Expedition CK06-06</strain>
    </source>
</reference>
<comment type="caution">
    <text evidence="1">The sequence shown here is derived from an EMBL/GenBank/DDBJ whole genome shotgun (WGS) entry which is preliminary data.</text>
</comment>
<proteinExistence type="predicted"/>
<evidence type="ECO:0000313" key="1">
    <source>
        <dbReference type="EMBL" id="GAI51151.1"/>
    </source>
</evidence>
<sequence>MLYYAGGKNKEEVQTPLLIESNGNKFAFIDCNYWGPDYVWATDENPGAAKCDYEYMCSEIERLKKEGYIVIITFQYVEHYDYNPTHHQ</sequence>
<feature type="non-terminal residue" evidence="1">
    <location>
        <position position="88"/>
    </location>
</feature>
<name>X1Q8N7_9ZZZZ</name>
<dbReference type="EMBL" id="BARV01041482">
    <property type="protein sequence ID" value="GAI51151.1"/>
    <property type="molecule type" value="Genomic_DNA"/>
</dbReference>
<protein>
    <submittedName>
        <fullName evidence="1">Uncharacterized protein</fullName>
    </submittedName>
</protein>
<dbReference type="AlphaFoldDB" id="X1Q8N7"/>
<organism evidence="1">
    <name type="scientific">marine sediment metagenome</name>
    <dbReference type="NCBI Taxonomy" id="412755"/>
    <lineage>
        <taxon>unclassified sequences</taxon>
        <taxon>metagenomes</taxon>
        <taxon>ecological metagenomes</taxon>
    </lineage>
</organism>
<gene>
    <name evidence="1" type="ORF">S06H3_62772</name>
</gene>